<accession>A0AAE1V7J7</accession>
<dbReference type="EMBL" id="JAVYJV010000012">
    <property type="protein sequence ID" value="KAK4358417.1"/>
    <property type="molecule type" value="Genomic_DNA"/>
</dbReference>
<protein>
    <submittedName>
        <fullName evidence="2">Uncharacterized protein</fullName>
    </submittedName>
</protein>
<dbReference type="Proteomes" id="UP001291623">
    <property type="component" value="Unassembled WGS sequence"/>
</dbReference>
<feature type="region of interest" description="Disordered" evidence="1">
    <location>
        <begin position="24"/>
        <end position="46"/>
    </location>
</feature>
<dbReference type="AlphaFoldDB" id="A0AAE1V7J7"/>
<organism evidence="2 3">
    <name type="scientific">Anisodus tanguticus</name>
    <dbReference type="NCBI Taxonomy" id="243964"/>
    <lineage>
        <taxon>Eukaryota</taxon>
        <taxon>Viridiplantae</taxon>
        <taxon>Streptophyta</taxon>
        <taxon>Embryophyta</taxon>
        <taxon>Tracheophyta</taxon>
        <taxon>Spermatophyta</taxon>
        <taxon>Magnoliopsida</taxon>
        <taxon>eudicotyledons</taxon>
        <taxon>Gunneridae</taxon>
        <taxon>Pentapetalae</taxon>
        <taxon>asterids</taxon>
        <taxon>lamiids</taxon>
        <taxon>Solanales</taxon>
        <taxon>Solanaceae</taxon>
        <taxon>Solanoideae</taxon>
        <taxon>Hyoscyameae</taxon>
        <taxon>Anisodus</taxon>
    </lineage>
</organism>
<comment type="caution">
    <text evidence="2">The sequence shown here is derived from an EMBL/GenBank/DDBJ whole genome shotgun (WGS) entry which is preliminary data.</text>
</comment>
<evidence type="ECO:0000256" key="1">
    <source>
        <dbReference type="SAM" id="MobiDB-lite"/>
    </source>
</evidence>
<name>A0AAE1V7J7_9SOLA</name>
<proteinExistence type="predicted"/>
<evidence type="ECO:0000313" key="3">
    <source>
        <dbReference type="Proteomes" id="UP001291623"/>
    </source>
</evidence>
<gene>
    <name evidence="2" type="ORF">RND71_024027</name>
</gene>
<sequence length="196" mass="21898">MPHFSLHSSTLSLSSQHYTQFSPSTSLSLSSRPSTSPSLSSRPSTNPSLSYCLQSFTSIDHWNRSGNGSPRVGLFRYSNPKLGEQLLYFILSSLRSSTKSAKVLVEIGCLLAMFLGRHFREDRLVDKHNLYPPVPPLIRYKETTFLSAKKKLVESVVLDNAVNKKLDTLTTSKLCVRMNTLQLKITKDMDMLAAAN</sequence>
<keyword evidence="3" id="KW-1185">Reference proteome</keyword>
<evidence type="ECO:0000313" key="2">
    <source>
        <dbReference type="EMBL" id="KAK4358417.1"/>
    </source>
</evidence>
<reference evidence="2" key="1">
    <citation type="submission" date="2023-12" db="EMBL/GenBank/DDBJ databases">
        <title>Genome assembly of Anisodus tanguticus.</title>
        <authorList>
            <person name="Wang Y.-J."/>
        </authorList>
    </citation>
    <scope>NUCLEOTIDE SEQUENCE</scope>
    <source>
        <strain evidence="2">KB-2021</strain>
        <tissue evidence="2">Leaf</tissue>
    </source>
</reference>